<dbReference type="Pfam" id="PF00004">
    <property type="entry name" value="AAA"/>
    <property type="match status" value="1"/>
</dbReference>
<keyword evidence="6" id="KW-1185">Reference proteome</keyword>
<sequence length="702" mass="76165">MRTERSPAPDGPFADTAACLAALARLAAWHLDLGKAKPGVGATRLRLRLDRGWSRFEERAEASFTHGPFIPWVHVCALFQLERLDQVALVMALMAELDSSFSAHLRQLSGAAAEGEGGGVPCRALARMLGGGADLSVALGEDGPLRRWVLVRTGPGFDAAATVGSFRLDPAMAAYLSGRAAPRPRLDAPLVAVEPVPLDQLPVSDGVRRPIQRFVALCLRRDEAPAGYLLLLQGPDTPLQERICAAVFAALGLGCLRLDGRAVRASAQVMARADHLGRLRLLCRDLLLCGQAVMVVNAHDLTESEDDTGLRDLMDALLSSQRVMAVVGGPRRSLMDAAHRFAGHRVTPAPVIVDLPDAALRRRIWARRLAEQGIVAPEGADTRLAEAYPLTDEAVALAVDDVAAQLNLDPEAAVEPLLAEACREQSRRQTLDVAREIRSDRRLDEVVLPSRQRGVLAEVLAHVRHRRAVSEDWGFAALSGGASGLCVLFHGPSGTGKTMAASAIATELGLCLYKIDLSSVFSKYIGETEKHLARLFDHAEAMNVVLFFDEAESLFARRTETRDSHDRYANLQTGYLLDRIERYAGTVILSTNLLKSVDQAFLRRFRFIVDFPFPGPEERRAIWSRVFPPQAPRADDLDMEALAENLVLSGGNIASVALSAAYLAADSGQAIAMRHVLQAAQAEYLKLGKLFPTEEFYSGTTA</sequence>
<dbReference type="SUPFAM" id="SSF52540">
    <property type="entry name" value="P-loop containing nucleoside triphosphate hydrolases"/>
    <property type="match status" value="1"/>
</dbReference>
<comment type="similarity">
    <text evidence="1">Belongs to the AAA ATPase family.</text>
</comment>
<evidence type="ECO:0000313" key="5">
    <source>
        <dbReference type="EMBL" id="NFV80339.1"/>
    </source>
</evidence>
<reference evidence="5 6" key="1">
    <citation type="submission" date="2020-02" db="EMBL/GenBank/DDBJ databases">
        <authorList>
            <person name="Dziuba M."/>
            <person name="Kuznetsov B."/>
            <person name="Mardanov A."/>
            <person name="Ravin N."/>
            <person name="Grouzdev D."/>
        </authorList>
    </citation>
    <scope>NUCLEOTIDE SEQUENCE [LARGE SCALE GENOMIC DNA]</scope>
    <source>
        <strain evidence="5 6">SpK</strain>
    </source>
</reference>
<dbReference type="InterPro" id="IPR054472">
    <property type="entry name" value="WHD"/>
</dbReference>
<keyword evidence="3 5" id="KW-0067">ATP-binding</keyword>
<proteinExistence type="inferred from homology"/>
<organism evidence="5 6">
    <name type="scientific">Magnetospirillum aberrantis SpK</name>
    <dbReference type="NCBI Taxonomy" id="908842"/>
    <lineage>
        <taxon>Bacteria</taxon>
        <taxon>Pseudomonadati</taxon>
        <taxon>Pseudomonadota</taxon>
        <taxon>Alphaproteobacteria</taxon>
        <taxon>Rhodospirillales</taxon>
        <taxon>Rhodospirillaceae</taxon>
        <taxon>Magnetospirillum</taxon>
    </lineage>
</organism>
<dbReference type="RefSeq" id="WP_163678400.1">
    <property type="nucleotide sequence ID" value="NZ_JAAIYP010000036.1"/>
</dbReference>
<dbReference type="InterPro" id="IPR027417">
    <property type="entry name" value="P-loop_NTPase"/>
</dbReference>
<dbReference type="GO" id="GO:0016887">
    <property type="term" value="F:ATP hydrolysis activity"/>
    <property type="evidence" value="ECO:0007669"/>
    <property type="project" value="InterPro"/>
</dbReference>
<protein>
    <submittedName>
        <fullName evidence="5">ATP-binding protein</fullName>
    </submittedName>
</protein>
<name>A0A7C9QUE9_9PROT</name>
<gene>
    <name evidence="5" type="ORF">G4223_09465</name>
</gene>
<keyword evidence="2" id="KW-0547">Nucleotide-binding</keyword>
<dbReference type="Proteomes" id="UP000480684">
    <property type="component" value="Unassembled WGS sequence"/>
</dbReference>
<comment type="caution">
    <text evidence="5">The sequence shown here is derived from an EMBL/GenBank/DDBJ whole genome shotgun (WGS) entry which is preliminary data.</text>
</comment>
<dbReference type="Gene3D" id="3.40.50.300">
    <property type="entry name" value="P-loop containing nucleotide triphosphate hydrolases"/>
    <property type="match status" value="1"/>
</dbReference>
<dbReference type="InterPro" id="IPR003593">
    <property type="entry name" value="AAA+_ATPase"/>
</dbReference>
<evidence type="ECO:0000259" key="4">
    <source>
        <dbReference type="SMART" id="SM00382"/>
    </source>
</evidence>
<dbReference type="AlphaFoldDB" id="A0A7C9QUE9"/>
<dbReference type="GO" id="GO:0005524">
    <property type="term" value="F:ATP binding"/>
    <property type="evidence" value="ECO:0007669"/>
    <property type="project" value="UniProtKB-KW"/>
</dbReference>
<dbReference type="PANTHER" id="PTHR23073">
    <property type="entry name" value="26S PROTEASOME REGULATORY SUBUNIT"/>
    <property type="match status" value="1"/>
</dbReference>
<evidence type="ECO:0000256" key="1">
    <source>
        <dbReference type="ARBA" id="ARBA00006914"/>
    </source>
</evidence>
<dbReference type="InterPro" id="IPR003959">
    <property type="entry name" value="ATPase_AAA_core"/>
</dbReference>
<dbReference type="CDD" id="cd19481">
    <property type="entry name" value="RecA-like_protease"/>
    <property type="match status" value="1"/>
</dbReference>
<evidence type="ECO:0000256" key="3">
    <source>
        <dbReference type="ARBA" id="ARBA00022840"/>
    </source>
</evidence>
<evidence type="ECO:0000313" key="6">
    <source>
        <dbReference type="Proteomes" id="UP000480684"/>
    </source>
</evidence>
<dbReference type="EMBL" id="JAAIYP010000036">
    <property type="protein sequence ID" value="NFV80339.1"/>
    <property type="molecule type" value="Genomic_DNA"/>
</dbReference>
<feature type="domain" description="AAA+ ATPase" evidence="4">
    <location>
        <begin position="483"/>
        <end position="615"/>
    </location>
</feature>
<evidence type="ECO:0000256" key="2">
    <source>
        <dbReference type="ARBA" id="ARBA00022741"/>
    </source>
</evidence>
<dbReference type="InterPro" id="IPR050221">
    <property type="entry name" value="26S_Proteasome_ATPase"/>
</dbReference>
<dbReference type="SMART" id="SM00382">
    <property type="entry name" value="AAA"/>
    <property type="match status" value="1"/>
</dbReference>
<dbReference type="Pfam" id="PF22977">
    <property type="entry name" value="WHD"/>
    <property type="match status" value="1"/>
</dbReference>
<accession>A0A7C9QUE9</accession>